<dbReference type="Proteomes" id="UP000886653">
    <property type="component" value="Unassembled WGS sequence"/>
</dbReference>
<comment type="caution">
    <text evidence="2">The sequence shown here is derived from an EMBL/GenBank/DDBJ whole genome shotgun (WGS) entry which is preliminary data.</text>
</comment>
<comment type="similarity">
    <text evidence="1">Belongs to the asaB hydroxylase/desaturase family.</text>
</comment>
<evidence type="ECO:0000313" key="3">
    <source>
        <dbReference type="Proteomes" id="UP000886653"/>
    </source>
</evidence>
<evidence type="ECO:0000313" key="2">
    <source>
        <dbReference type="EMBL" id="KAG0148157.1"/>
    </source>
</evidence>
<dbReference type="AlphaFoldDB" id="A0A9P6NPY3"/>
<dbReference type="InterPro" id="IPR044053">
    <property type="entry name" value="AsaB-like"/>
</dbReference>
<protein>
    <submittedName>
        <fullName evidence="2">Uncharacterized protein</fullName>
    </submittedName>
</protein>
<keyword evidence="3" id="KW-1185">Reference proteome</keyword>
<dbReference type="NCBIfam" id="NF041278">
    <property type="entry name" value="CmcJ_NvfI_EfuI"/>
    <property type="match status" value="1"/>
</dbReference>
<proteinExistence type="inferred from homology"/>
<dbReference type="EMBL" id="MU167240">
    <property type="protein sequence ID" value="KAG0148157.1"/>
    <property type="molecule type" value="Genomic_DNA"/>
</dbReference>
<dbReference type="GO" id="GO:0016491">
    <property type="term" value="F:oxidoreductase activity"/>
    <property type="evidence" value="ECO:0007669"/>
    <property type="project" value="InterPro"/>
</dbReference>
<gene>
    <name evidence="2" type="ORF">CROQUDRAFT_132132</name>
</gene>
<dbReference type="PANTHER" id="PTHR34598">
    <property type="entry name" value="BLL6449 PROTEIN"/>
    <property type="match status" value="1"/>
</dbReference>
<dbReference type="OrthoDB" id="2503768at2759"/>
<reference evidence="2" key="1">
    <citation type="submission" date="2013-11" db="EMBL/GenBank/DDBJ databases">
        <title>Genome sequence of the fusiform rust pathogen reveals effectors for host alternation and coevolution with pine.</title>
        <authorList>
            <consortium name="DOE Joint Genome Institute"/>
            <person name="Smith K."/>
            <person name="Pendleton A."/>
            <person name="Kubisiak T."/>
            <person name="Anderson C."/>
            <person name="Salamov A."/>
            <person name="Aerts A."/>
            <person name="Riley R."/>
            <person name="Clum A."/>
            <person name="Lindquist E."/>
            <person name="Ence D."/>
            <person name="Campbell M."/>
            <person name="Kronenberg Z."/>
            <person name="Feau N."/>
            <person name="Dhillon B."/>
            <person name="Hamelin R."/>
            <person name="Burleigh J."/>
            <person name="Smith J."/>
            <person name="Yandell M."/>
            <person name="Nelson C."/>
            <person name="Grigoriev I."/>
            <person name="Davis J."/>
        </authorList>
    </citation>
    <scope>NUCLEOTIDE SEQUENCE</scope>
    <source>
        <strain evidence="2">G11</strain>
    </source>
</reference>
<name>A0A9P6NPY3_9BASI</name>
<organism evidence="2 3">
    <name type="scientific">Cronartium quercuum f. sp. fusiforme G11</name>
    <dbReference type="NCBI Taxonomy" id="708437"/>
    <lineage>
        <taxon>Eukaryota</taxon>
        <taxon>Fungi</taxon>
        <taxon>Dikarya</taxon>
        <taxon>Basidiomycota</taxon>
        <taxon>Pucciniomycotina</taxon>
        <taxon>Pucciniomycetes</taxon>
        <taxon>Pucciniales</taxon>
        <taxon>Coleosporiaceae</taxon>
        <taxon>Cronartium</taxon>
    </lineage>
</organism>
<dbReference type="PANTHER" id="PTHR34598:SF3">
    <property type="entry name" value="OXIDOREDUCTASE AN1597"/>
    <property type="match status" value="1"/>
</dbReference>
<sequence length="382" mass="43855">MLGSTLIRIVSSFQLIGPFSGTICMNIRPEILQNPTEVSTTLKYSKQTPKLGLDGQLIQDTHEWHSKRVVIHNLRTEEKRPDLESDGLTYVTNRRVEGLDEFVASGNEEMIEERLGHDSIQLVKQLTGAKVAVALLPKIRRNTKEESSQPVRYVHSDFTLESVKTTLRLYSKIPRAYVSKATDKTSLQVLKTEIKKGKRVVIITVWRPLEPVESMPLAVASWNSIDINEDLLDSSRSTMNTQGQQLWRYNKNHNWFYISKQKPSEVLLFMQHDRAGTDGHGIHLPHASFTDPDSIENARGRFSFEVRIAAIVESKFNPQSNFKIWGPHAGFKFDLEMSRDQPEAQYSSWKRQYLLDVEAWRSLRLEIEKPHESPIEEEESEA</sequence>
<evidence type="ECO:0000256" key="1">
    <source>
        <dbReference type="ARBA" id="ARBA00023604"/>
    </source>
</evidence>
<accession>A0A9P6NPY3</accession>